<protein>
    <submittedName>
        <fullName evidence="4">DUF4375 domain-containing protein</fullName>
    </submittedName>
</protein>
<dbReference type="Pfam" id="PF14300">
    <property type="entry name" value="DMP19"/>
    <property type="match status" value="1"/>
</dbReference>
<keyword evidence="5" id="KW-1185">Reference proteome</keyword>
<feature type="domain" description="DNA mimic protein DMP19 C-terminal" evidence="3">
    <location>
        <begin position="84"/>
        <end position="199"/>
    </location>
</feature>
<reference evidence="4" key="1">
    <citation type="submission" date="2022-07" db="EMBL/GenBank/DDBJ databases">
        <title>Faecal culturing of patients with breast cancer.</title>
        <authorList>
            <person name="Teng N.M.Y."/>
            <person name="Kiu R."/>
            <person name="Evans R."/>
            <person name="Baker D.J."/>
            <person name="Zenner C."/>
            <person name="Robinson S.D."/>
            <person name="Hall L.J."/>
        </authorList>
    </citation>
    <scope>NUCLEOTIDE SEQUENCE</scope>
    <source>
        <strain evidence="4">LH1062</strain>
    </source>
</reference>
<evidence type="ECO:0000256" key="1">
    <source>
        <dbReference type="SAM" id="MobiDB-lite"/>
    </source>
</evidence>
<evidence type="ECO:0000313" key="4">
    <source>
        <dbReference type="EMBL" id="UTY38691.1"/>
    </source>
</evidence>
<dbReference type="RefSeq" id="WP_290139178.1">
    <property type="nucleotide sequence ID" value="NZ_CP101620.1"/>
</dbReference>
<sequence length="228" mass="26711">MANYIVWGLFIAALLFLGFFFMKRINEGKAQRQKAMLEYEEKKERYSYLRPGVLDVCPREDVTAAALFHCMRKENDDFDHYFENMNESEKTVYGIYMLTTSLEGRNPSLHSFFLSPATQPYVPIVVDIFERVGSHELADLMKAAKRFAEIIENDEDDDEDDPEMGDYARYNFSDFTNEFITLVSTTNLNEKLTQYVLEHKEDFYDNDIPEQESIEGDEDNEERVSDEI</sequence>
<evidence type="ECO:0000259" key="3">
    <source>
        <dbReference type="Pfam" id="PF14300"/>
    </source>
</evidence>
<feature type="region of interest" description="Disordered" evidence="1">
    <location>
        <begin position="203"/>
        <end position="228"/>
    </location>
</feature>
<organism evidence="4 5">
    <name type="scientific">Allocoprobacillus halotolerans</name>
    <dbReference type="NCBI Taxonomy" id="2944914"/>
    <lineage>
        <taxon>Bacteria</taxon>
        <taxon>Bacillati</taxon>
        <taxon>Bacillota</taxon>
        <taxon>Erysipelotrichia</taxon>
        <taxon>Erysipelotrichales</taxon>
        <taxon>Erysipelotrichaceae</taxon>
        <taxon>Allocoprobacillus</taxon>
    </lineage>
</organism>
<accession>A0ABY5I054</accession>
<feature type="transmembrane region" description="Helical" evidence="2">
    <location>
        <begin position="6"/>
        <end position="22"/>
    </location>
</feature>
<dbReference type="Gene3D" id="1.20.1420.60">
    <property type="match status" value="1"/>
</dbReference>
<dbReference type="Proteomes" id="UP001060112">
    <property type="component" value="Chromosome"/>
</dbReference>
<evidence type="ECO:0000256" key="2">
    <source>
        <dbReference type="SAM" id="Phobius"/>
    </source>
</evidence>
<keyword evidence="2" id="KW-0812">Transmembrane</keyword>
<dbReference type="InterPro" id="IPR025402">
    <property type="entry name" value="DMP19_C"/>
</dbReference>
<keyword evidence="2" id="KW-0472">Membrane</keyword>
<dbReference type="EMBL" id="CP101620">
    <property type="protein sequence ID" value="UTY38691.1"/>
    <property type="molecule type" value="Genomic_DNA"/>
</dbReference>
<evidence type="ECO:0000313" key="5">
    <source>
        <dbReference type="Proteomes" id="UP001060112"/>
    </source>
</evidence>
<name>A0ABY5I054_9FIRM</name>
<feature type="compositionally biased region" description="Acidic residues" evidence="1">
    <location>
        <begin position="204"/>
        <end position="221"/>
    </location>
</feature>
<keyword evidence="2" id="KW-1133">Transmembrane helix</keyword>
<gene>
    <name evidence="4" type="ORF">NMU03_13925</name>
</gene>
<proteinExistence type="predicted"/>